<keyword evidence="3" id="KW-1185">Reference proteome</keyword>
<dbReference type="AlphaFoldDB" id="A0A430KZS7"/>
<evidence type="ECO:0000256" key="1">
    <source>
        <dbReference type="SAM" id="MobiDB-lite"/>
    </source>
</evidence>
<evidence type="ECO:0000313" key="2">
    <source>
        <dbReference type="EMBL" id="RTE68967.1"/>
    </source>
</evidence>
<accession>A0A430KZS7</accession>
<protein>
    <recommendedName>
        <fullName evidence="4">Geranylgeranyl pyrophosphate synthetase</fullName>
    </recommendedName>
</protein>
<feature type="region of interest" description="Disordered" evidence="1">
    <location>
        <begin position="387"/>
        <end position="409"/>
    </location>
</feature>
<dbReference type="EMBL" id="MIKF01000667">
    <property type="protein sequence ID" value="RTE68967.1"/>
    <property type="molecule type" value="Genomic_DNA"/>
</dbReference>
<reference evidence="2 3" key="1">
    <citation type="submission" date="2017-06" db="EMBL/GenBank/DDBJ databases">
        <title>Comparative genomic analysis of Ambrosia Fusariam Clade fungi.</title>
        <authorList>
            <person name="Stajich J.E."/>
            <person name="Carrillo J."/>
            <person name="Kijimoto T."/>
            <person name="Eskalen A."/>
            <person name="O'Donnell K."/>
            <person name="Kasson M."/>
        </authorList>
    </citation>
    <scope>NUCLEOTIDE SEQUENCE [LARGE SCALE GENOMIC DNA]</scope>
    <source>
        <strain evidence="2 3">UCR1854</strain>
    </source>
</reference>
<dbReference type="PANTHER" id="PTHR35179:SF2">
    <property type="entry name" value="START DOMAIN-CONTAINING PROTEIN"/>
    <property type="match status" value="1"/>
</dbReference>
<gene>
    <name evidence="2" type="ORF">BHE90_016651</name>
</gene>
<comment type="caution">
    <text evidence="2">The sequence shown here is derived from an EMBL/GenBank/DDBJ whole genome shotgun (WGS) entry which is preliminary data.</text>
</comment>
<evidence type="ECO:0000313" key="3">
    <source>
        <dbReference type="Proteomes" id="UP000287124"/>
    </source>
</evidence>
<name>A0A430KZS7_9HYPO</name>
<sequence>MVFDVITEIYRSDLPDPGVSAMASITNVRHLSSYNWIERPTATIAVPGSPPLWSAPKTSRQLNKDSGLFYIDQNQARHPESPLEPLFRALYISVPSFDIRSVDIVTDRNNIRKLLSFVNPDLGSSDLEPFTIGVEVIGTTALFCRDETAATRFIAPHEFRGFGHEFEKEYTTNQINDSAGHHRIIAYRFGGLNFVVRYEADGYVATDQTDSTFGTKNPHDHLSDIMGTLSLSPTRNAPKTTPTVSRLAITEEGRMVPPESILEIKTRASSRRLQVQEVAAQLWVSQTPKLVRAYHDRGKFQVPQVENVATQVKRWEELNQNDLKRLASLIQTIYNLARQSGGKTTVRYDGGNKLLLYGTDRKAMLPNFLYSRWDDRGNARATANVGMDAKAERSTTPGAGQAKTKETARDKYGDAPYSEIISLGMDKGFRQFFRRMPTQLSQYHILCDALDSLAIDVTEGCTVRDIMNDMRRGKDEWDPDERREIKGSKSIARDSAFRLLYMFLRSNVADSNMAYNAALFVVSHRRIFRYRARKMVREALEENFRLSKKQRAGLNKWPAKESHLAGSEEDDVTTEVEDIFFDSDSSF</sequence>
<evidence type="ECO:0008006" key="4">
    <source>
        <dbReference type="Google" id="ProtNLM"/>
    </source>
</evidence>
<proteinExistence type="predicted"/>
<organism evidence="2 3">
    <name type="scientific">Fusarium euwallaceae</name>
    <dbReference type="NCBI Taxonomy" id="1147111"/>
    <lineage>
        <taxon>Eukaryota</taxon>
        <taxon>Fungi</taxon>
        <taxon>Dikarya</taxon>
        <taxon>Ascomycota</taxon>
        <taxon>Pezizomycotina</taxon>
        <taxon>Sordariomycetes</taxon>
        <taxon>Hypocreomycetidae</taxon>
        <taxon>Hypocreales</taxon>
        <taxon>Nectriaceae</taxon>
        <taxon>Fusarium</taxon>
        <taxon>Fusarium solani species complex</taxon>
    </lineage>
</organism>
<dbReference type="Proteomes" id="UP000287124">
    <property type="component" value="Unassembled WGS sequence"/>
</dbReference>
<dbReference type="PANTHER" id="PTHR35179">
    <property type="entry name" value="PROTEIN CBG02620"/>
    <property type="match status" value="1"/>
</dbReference>